<dbReference type="GeneID" id="106811224"/>
<feature type="transmembrane region" description="Helical" evidence="5">
    <location>
        <begin position="21"/>
        <end position="43"/>
    </location>
</feature>
<dbReference type="RefSeq" id="XP_014670267.1">
    <property type="nucleotide sequence ID" value="XM_014814781.1"/>
</dbReference>
<keyword evidence="2 5" id="KW-0812">Transmembrane</keyword>
<accession>A0ABM1EDJ6</accession>
<feature type="transmembrane region" description="Helical" evidence="5">
    <location>
        <begin position="174"/>
        <end position="191"/>
    </location>
</feature>
<name>A0ABM1EDJ6_PRICU</name>
<dbReference type="InterPro" id="IPR036259">
    <property type="entry name" value="MFS_trans_sf"/>
</dbReference>
<feature type="transmembrane region" description="Helical" evidence="5">
    <location>
        <begin position="470"/>
        <end position="490"/>
    </location>
</feature>
<feature type="non-terminal residue" evidence="8">
    <location>
        <position position="491"/>
    </location>
</feature>
<dbReference type="InterPro" id="IPR005828">
    <property type="entry name" value="MFS_sugar_transport-like"/>
</dbReference>
<feature type="transmembrane region" description="Helical" evidence="5">
    <location>
        <begin position="373"/>
        <end position="394"/>
    </location>
</feature>
<feature type="transmembrane region" description="Helical" evidence="5">
    <location>
        <begin position="142"/>
        <end position="162"/>
    </location>
</feature>
<feature type="transmembrane region" description="Helical" evidence="5">
    <location>
        <begin position="340"/>
        <end position="361"/>
    </location>
</feature>
<reference evidence="8" key="1">
    <citation type="submission" date="2025-08" db="UniProtKB">
        <authorList>
            <consortium name="RefSeq"/>
        </authorList>
    </citation>
    <scope>IDENTIFICATION</scope>
</reference>
<feature type="transmembrane region" description="Helical" evidence="5">
    <location>
        <begin position="197"/>
        <end position="218"/>
    </location>
</feature>
<feature type="domain" description="Major facilitator superfamily (MFS) profile" evidence="6">
    <location>
        <begin position="20"/>
        <end position="491"/>
    </location>
</feature>
<evidence type="ECO:0000259" key="6">
    <source>
        <dbReference type="PROSITE" id="PS50850"/>
    </source>
</evidence>
<gene>
    <name evidence="8" type="primary">LOC106811224</name>
</gene>
<feature type="transmembrane region" description="Helical" evidence="5">
    <location>
        <begin position="401"/>
        <end position="420"/>
    </location>
</feature>
<dbReference type="Gene3D" id="1.20.1250.20">
    <property type="entry name" value="MFS general substrate transporter like domains"/>
    <property type="match status" value="1"/>
</dbReference>
<dbReference type="Proteomes" id="UP000695022">
    <property type="component" value="Unplaced"/>
</dbReference>
<sequence length="491" mass="54533">MHFDEVLEHLGEMGRYQWRMLFFVGLPILFVGMETMAPVFLAAVPHHRCFVPGCDDPIDPTYSAPWLNGTIPWEMRDGAWQRSQCDYYAVPSDVVRNCSVARRRGDADDKPRVATCDRWVYDTSIYAATVTTEFDVVCGREWLMALSQAMFMAGILVGNAVFGSLSDKYGRKPLLFVALVLMVASGVGSPFTTNIYAYTAVRFLVGMGCSMFAVAFILGVEMCGPSKRLLAGMLGMYWFALSYLTLAGVAYFFRDWKQLSLIISCPAAIFFGFWWLIPESVRWLISQGRMEEAEAIVRKVAVVNRVRLPDSLFDSLEEETERDHMKHKDTILDLFRSRVILLRTIALGYVWFVNSLVYYGLSLNTNGLGGDPYVDFILIGAVEIPSYTFCLLTLDRLGRRPVLCLIMLLGGAACILVGFIPEDLHWLTVTLAMVGKFGISGSFASIFIYTGELLPTPLRSTGTGIASMMARVGGIVSPFAVMLVSAGLSLS</sequence>
<evidence type="ECO:0000256" key="5">
    <source>
        <dbReference type="SAM" id="Phobius"/>
    </source>
</evidence>
<evidence type="ECO:0000313" key="8">
    <source>
        <dbReference type="RefSeq" id="XP_014670267.1"/>
    </source>
</evidence>
<evidence type="ECO:0000256" key="4">
    <source>
        <dbReference type="ARBA" id="ARBA00023136"/>
    </source>
</evidence>
<organism evidence="7 8">
    <name type="scientific">Priapulus caudatus</name>
    <name type="common">Priapulid worm</name>
    <dbReference type="NCBI Taxonomy" id="37621"/>
    <lineage>
        <taxon>Eukaryota</taxon>
        <taxon>Metazoa</taxon>
        <taxon>Ecdysozoa</taxon>
        <taxon>Scalidophora</taxon>
        <taxon>Priapulida</taxon>
        <taxon>Priapulimorpha</taxon>
        <taxon>Priapulimorphida</taxon>
        <taxon>Priapulidae</taxon>
        <taxon>Priapulus</taxon>
    </lineage>
</organism>
<dbReference type="PROSITE" id="PS50850">
    <property type="entry name" value="MFS"/>
    <property type="match status" value="1"/>
</dbReference>
<evidence type="ECO:0000313" key="7">
    <source>
        <dbReference type="Proteomes" id="UP000695022"/>
    </source>
</evidence>
<protein>
    <submittedName>
        <fullName evidence="8">Organic cation transporter protein-like</fullName>
    </submittedName>
</protein>
<proteinExistence type="predicted"/>
<evidence type="ECO:0000256" key="3">
    <source>
        <dbReference type="ARBA" id="ARBA00022989"/>
    </source>
</evidence>
<dbReference type="SUPFAM" id="SSF103473">
    <property type="entry name" value="MFS general substrate transporter"/>
    <property type="match status" value="1"/>
</dbReference>
<dbReference type="PANTHER" id="PTHR24064">
    <property type="entry name" value="SOLUTE CARRIER FAMILY 22 MEMBER"/>
    <property type="match status" value="1"/>
</dbReference>
<feature type="transmembrane region" description="Helical" evidence="5">
    <location>
        <begin position="426"/>
        <end position="449"/>
    </location>
</feature>
<evidence type="ECO:0000256" key="1">
    <source>
        <dbReference type="ARBA" id="ARBA00004141"/>
    </source>
</evidence>
<keyword evidence="7" id="KW-1185">Reference proteome</keyword>
<dbReference type="InterPro" id="IPR020846">
    <property type="entry name" value="MFS_dom"/>
</dbReference>
<feature type="transmembrane region" description="Helical" evidence="5">
    <location>
        <begin position="230"/>
        <end position="253"/>
    </location>
</feature>
<comment type="subcellular location">
    <subcellularLocation>
        <location evidence="1">Membrane</location>
        <topology evidence="1">Multi-pass membrane protein</topology>
    </subcellularLocation>
</comment>
<dbReference type="CDD" id="cd17317">
    <property type="entry name" value="MFS_SLC22"/>
    <property type="match status" value="1"/>
</dbReference>
<keyword evidence="4 5" id="KW-0472">Membrane</keyword>
<keyword evidence="3 5" id="KW-1133">Transmembrane helix</keyword>
<dbReference type="Pfam" id="PF00083">
    <property type="entry name" value="Sugar_tr"/>
    <property type="match status" value="1"/>
</dbReference>
<evidence type="ECO:0000256" key="2">
    <source>
        <dbReference type="ARBA" id="ARBA00022692"/>
    </source>
</evidence>
<feature type="transmembrane region" description="Helical" evidence="5">
    <location>
        <begin position="259"/>
        <end position="277"/>
    </location>
</feature>